<evidence type="ECO:0000313" key="5">
    <source>
        <dbReference type="Proteomes" id="UP001230220"/>
    </source>
</evidence>
<evidence type="ECO:0000259" key="2">
    <source>
        <dbReference type="PROSITE" id="PS50110"/>
    </source>
</evidence>
<feature type="modified residue" description="4-aspartylphosphate" evidence="1">
    <location>
        <position position="60"/>
    </location>
</feature>
<dbReference type="SMART" id="SM00850">
    <property type="entry name" value="LytTR"/>
    <property type="match status" value="1"/>
</dbReference>
<feature type="domain" description="Response regulatory" evidence="2">
    <location>
        <begin position="3"/>
        <end position="123"/>
    </location>
</feature>
<accession>A0ABU0E264</accession>
<dbReference type="InterPro" id="IPR001789">
    <property type="entry name" value="Sig_transdc_resp-reg_receiver"/>
</dbReference>
<reference evidence="4 5" key="1">
    <citation type="submission" date="2023-07" db="EMBL/GenBank/DDBJ databases">
        <title>Genomic Encyclopedia of Type Strains, Phase IV (KMG-IV): sequencing the most valuable type-strain genomes for metagenomic binning, comparative biology and taxonomic classification.</title>
        <authorList>
            <person name="Goeker M."/>
        </authorList>
    </citation>
    <scope>NUCLEOTIDE SEQUENCE [LARGE SCALE GENOMIC DNA]</scope>
    <source>
        <strain evidence="4 5">DSM 16784</strain>
    </source>
</reference>
<dbReference type="PROSITE" id="PS50930">
    <property type="entry name" value="HTH_LYTTR"/>
    <property type="match status" value="1"/>
</dbReference>
<dbReference type="SUPFAM" id="SSF52172">
    <property type="entry name" value="CheY-like"/>
    <property type="match status" value="1"/>
</dbReference>
<dbReference type="PANTHER" id="PTHR37299:SF1">
    <property type="entry name" value="STAGE 0 SPORULATION PROTEIN A HOMOLOG"/>
    <property type="match status" value="1"/>
</dbReference>
<dbReference type="Gene3D" id="2.40.50.1020">
    <property type="entry name" value="LytTr DNA-binding domain"/>
    <property type="match status" value="1"/>
</dbReference>
<dbReference type="Pfam" id="PF00072">
    <property type="entry name" value="Response_reg"/>
    <property type="match status" value="1"/>
</dbReference>
<dbReference type="GO" id="GO:0003677">
    <property type="term" value="F:DNA binding"/>
    <property type="evidence" value="ECO:0007669"/>
    <property type="project" value="UniProtKB-KW"/>
</dbReference>
<evidence type="ECO:0000259" key="3">
    <source>
        <dbReference type="PROSITE" id="PS50930"/>
    </source>
</evidence>
<dbReference type="SMART" id="SM00448">
    <property type="entry name" value="REC"/>
    <property type="match status" value="1"/>
</dbReference>
<dbReference type="Gene3D" id="3.40.50.2300">
    <property type="match status" value="1"/>
</dbReference>
<dbReference type="PANTHER" id="PTHR37299">
    <property type="entry name" value="TRANSCRIPTIONAL REGULATOR-RELATED"/>
    <property type="match status" value="1"/>
</dbReference>
<dbReference type="Proteomes" id="UP001230220">
    <property type="component" value="Unassembled WGS sequence"/>
</dbReference>
<comment type="caution">
    <text evidence="4">The sequence shown here is derived from an EMBL/GenBank/DDBJ whole genome shotgun (WGS) entry which is preliminary data.</text>
</comment>
<dbReference type="InterPro" id="IPR046947">
    <property type="entry name" value="LytR-like"/>
</dbReference>
<feature type="domain" description="HTH LytTR-type" evidence="3">
    <location>
        <begin position="134"/>
        <end position="233"/>
    </location>
</feature>
<dbReference type="InterPro" id="IPR007492">
    <property type="entry name" value="LytTR_DNA-bd_dom"/>
</dbReference>
<protein>
    <submittedName>
        <fullName evidence="4">DNA-binding LytR/AlgR family response regulator</fullName>
    </submittedName>
</protein>
<keyword evidence="4" id="KW-0238">DNA-binding</keyword>
<proteinExistence type="predicted"/>
<gene>
    <name evidence="4" type="ORF">J2S15_001723</name>
</gene>
<evidence type="ECO:0000256" key="1">
    <source>
        <dbReference type="PROSITE-ProRule" id="PRU00169"/>
    </source>
</evidence>
<evidence type="ECO:0000313" key="4">
    <source>
        <dbReference type="EMBL" id="MDQ0360976.1"/>
    </source>
</evidence>
<keyword evidence="1" id="KW-0597">Phosphoprotein</keyword>
<dbReference type="PROSITE" id="PS50110">
    <property type="entry name" value="RESPONSE_REGULATORY"/>
    <property type="match status" value="1"/>
</dbReference>
<dbReference type="Pfam" id="PF04397">
    <property type="entry name" value="LytTR"/>
    <property type="match status" value="1"/>
</dbReference>
<keyword evidence="5" id="KW-1185">Reference proteome</keyword>
<name>A0ABU0E264_9FIRM</name>
<sequence>MIQICLCDDNPLMLKQQEDFINKFKQKHNLDIEITSFPSGEALLFYAEDYYFKFDIIVLDILMGATNGIDVANKLRQLGSQAQIIFITSSREHVFDSFDSNPLHYLLKDDLSADHAEQVLLKAIEQSKKKERMFLFKKHSTTYSIPMNSIVYFEIIGRIMCINCVDTTYEYYKRIDDLEKELAPHSFCRIHRSYIVNLAYIKKLNRSEVTLSDDTTLVIGKSYYTQVTQRFSQYLQSGE</sequence>
<organism evidence="4 5">
    <name type="scientific">Breznakia pachnodae</name>
    <dbReference type="NCBI Taxonomy" id="265178"/>
    <lineage>
        <taxon>Bacteria</taxon>
        <taxon>Bacillati</taxon>
        <taxon>Bacillota</taxon>
        <taxon>Erysipelotrichia</taxon>
        <taxon>Erysipelotrichales</taxon>
        <taxon>Erysipelotrichaceae</taxon>
        <taxon>Breznakia</taxon>
    </lineage>
</organism>
<dbReference type="InterPro" id="IPR011006">
    <property type="entry name" value="CheY-like_superfamily"/>
</dbReference>
<dbReference type="RefSeq" id="WP_307407300.1">
    <property type="nucleotide sequence ID" value="NZ_JAUSUR010000003.1"/>
</dbReference>
<dbReference type="EMBL" id="JAUSUR010000003">
    <property type="protein sequence ID" value="MDQ0360976.1"/>
    <property type="molecule type" value="Genomic_DNA"/>
</dbReference>